<dbReference type="PANTHER" id="PTHR30012:SF0">
    <property type="entry name" value="TYPE II SECRETION SYSTEM PROTEIN F-RELATED"/>
    <property type="match status" value="1"/>
</dbReference>
<evidence type="ECO:0000256" key="2">
    <source>
        <dbReference type="ARBA" id="ARBA00005745"/>
    </source>
</evidence>
<sequence length="403" mass="43985">MGVFAYKARDRQGQVVRDTVEGPDPMSVAAALRSQGLLVIEVKEQGVGQRDILEPFKRVRLGDLVVFTRQLSTMINAGLPIVRALHILEEQTANKKLRDVIVKVRSDVEAGMALSEALERHPEVFGRLYVEMVRAGEVGGVLDRVLLRVASQLEKDQELRRKIKSALAYPAVVLVAAVLAAAFMLIFIVPIFARMFEDLGGTLPLPTRIAMGISDLLTGPWGLALAAALAGGGLLFARWLRTEEGRRFWGRTVLRIPLRIGETVRKAVLARFARTLGSLVAAGVPILQAIEITAASSGNWVVENALMKSRDAIREGHPLHRPLEGEAVFPPMVTRMIAVGEETGDLEGMLGKIADFYESEVEAAVKALTSIIEPVMIVIVGGIVGGIIISMYLPMFRIFELIE</sequence>
<dbReference type="AlphaFoldDB" id="Q1AWU8"/>
<dbReference type="Proteomes" id="UP000006637">
    <property type="component" value="Chromosome"/>
</dbReference>
<dbReference type="STRING" id="266117.Rxyl_1164"/>
<dbReference type="HOGENOM" id="CLU_035032_2_1_11"/>
<dbReference type="GO" id="GO:0005886">
    <property type="term" value="C:plasma membrane"/>
    <property type="evidence" value="ECO:0007669"/>
    <property type="project" value="UniProtKB-SubCell"/>
</dbReference>
<dbReference type="RefSeq" id="WP_011564148.1">
    <property type="nucleotide sequence ID" value="NC_008148.1"/>
</dbReference>
<evidence type="ECO:0000256" key="9">
    <source>
        <dbReference type="RuleBase" id="RU003923"/>
    </source>
</evidence>
<accession>Q1AWU8</accession>
<feature type="domain" description="Type II secretion system protein GspF" evidence="11">
    <location>
        <begin position="67"/>
        <end position="190"/>
    </location>
</feature>
<dbReference type="FunFam" id="1.20.81.30:FF:000001">
    <property type="entry name" value="Type II secretion system protein F"/>
    <property type="match status" value="2"/>
</dbReference>
<keyword evidence="5" id="KW-0997">Cell inner membrane</keyword>
<evidence type="ECO:0000313" key="13">
    <source>
        <dbReference type="Proteomes" id="UP000006637"/>
    </source>
</evidence>
<evidence type="ECO:0000256" key="8">
    <source>
        <dbReference type="ARBA" id="ARBA00023136"/>
    </source>
</evidence>
<evidence type="ECO:0000256" key="7">
    <source>
        <dbReference type="ARBA" id="ARBA00022989"/>
    </source>
</evidence>
<feature type="transmembrane region" description="Helical" evidence="10">
    <location>
        <begin position="167"/>
        <end position="193"/>
    </location>
</feature>
<dbReference type="Pfam" id="PF00482">
    <property type="entry name" value="T2SSF"/>
    <property type="match status" value="2"/>
</dbReference>
<dbReference type="PhylomeDB" id="Q1AWU8"/>
<evidence type="ECO:0000256" key="6">
    <source>
        <dbReference type="ARBA" id="ARBA00022692"/>
    </source>
</evidence>
<dbReference type="OrthoDB" id="9805682at2"/>
<dbReference type="EMBL" id="CP000386">
    <property type="protein sequence ID" value="ABG04130.1"/>
    <property type="molecule type" value="Genomic_DNA"/>
</dbReference>
<dbReference type="PANTHER" id="PTHR30012">
    <property type="entry name" value="GENERAL SECRETION PATHWAY PROTEIN"/>
    <property type="match status" value="1"/>
</dbReference>
<name>Q1AWU8_RUBXD</name>
<evidence type="ECO:0000256" key="10">
    <source>
        <dbReference type="SAM" id="Phobius"/>
    </source>
</evidence>
<evidence type="ECO:0000313" key="12">
    <source>
        <dbReference type="EMBL" id="ABG04130.1"/>
    </source>
</evidence>
<dbReference type="InterPro" id="IPR042094">
    <property type="entry name" value="T2SS_GspF_sf"/>
</dbReference>
<dbReference type="InterPro" id="IPR018076">
    <property type="entry name" value="T2SS_GspF_dom"/>
</dbReference>
<protein>
    <submittedName>
        <fullName evidence="12">Type II secretion system protein</fullName>
    </submittedName>
</protein>
<keyword evidence="6 9" id="KW-0812">Transmembrane</keyword>
<comment type="subcellular location">
    <subcellularLocation>
        <location evidence="1">Cell inner membrane</location>
        <topology evidence="1">Multi-pass membrane protein</topology>
    </subcellularLocation>
    <subcellularLocation>
        <location evidence="9">Cell membrane</location>
        <topology evidence="9">Multi-pass membrane protein</topology>
    </subcellularLocation>
</comment>
<feature type="domain" description="Type II secretion system protein GspF" evidence="11">
    <location>
        <begin position="272"/>
        <end position="394"/>
    </location>
</feature>
<feature type="transmembrane region" description="Helical" evidence="10">
    <location>
        <begin position="221"/>
        <end position="240"/>
    </location>
</feature>
<evidence type="ECO:0000256" key="1">
    <source>
        <dbReference type="ARBA" id="ARBA00004429"/>
    </source>
</evidence>
<keyword evidence="7 10" id="KW-1133">Transmembrane helix</keyword>
<dbReference type="Gene3D" id="1.20.81.30">
    <property type="entry name" value="Type II secretion system (T2SS), domain F"/>
    <property type="match status" value="2"/>
</dbReference>
<dbReference type="PROSITE" id="PS00874">
    <property type="entry name" value="T2SP_F"/>
    <property type="match status" value="1"/>
</dbReference>
<evidence type="ECO:0000256" key="3">
    <source>
        <dbReference type="ARBA" id="ARBA00022448"/>
    </source>
</evidence>
<keyword evidence="3 9" id="KW-0813">Transport</keyword>
<dbReference type="GO" id="GO:0009306">
    <property type="term" value="P:protein secretion"/>
    <property type="evidence" value="ECO:0007669"/>
    <property type="project" value="InterPro"/>
</dbReference>
<keyword evidence="8 10" id="KW-0472">Membrane</keyword>
<dbReference type="InterPro" id="IPR001992">
    <property type="entry name" value="T2SS_GspF/T4SS_PilC_CS"/>
</dbReference>
<gene>
    <name evidence="12" type="ordered locus">Rxyl_1164</name>
</gene>
<dbReference type="PRINTS" id="PR00812">
    <property type="entry name" value="BCTERIALGSPF"/>
</dbReference>
<dbReference type="InterPro" id="IPR003004">
    <property type="entry name" value="GspF/PilC"/>
</dbReference>
<dbReference type="KEGG" id="rxy:Rxyl_1164"/>
<evidence type="ECO:0000256" key="5">
    <source>
        <dbReference type="ARBA" id="ARBA00022519"/>
    </source>
</evidence>
<reference evidence="12 13" key="1">
    <citation type="submission" date="2006-06" db="EMBL/GenBank/DDBJ databases">
        <title>Complete sequence of Rubrobacter xylanophilus DSM 9941.</title>
        <authorList>
            <consortium name="US DOE Joint Genome Institute"/>
            <person name="Copeland A."/>
            <person name="Lucas S."/>
            <person name="Lapidus A."/>
            <person name="Barry K."/>
            <person name="Detter J.C."/>
            <person name="Glavina del Rio T."/>
            <person name="Hammon N."/>
            <person name="Israni S."/>
            <person name="Dalin E."/>
            <person name="Tice H."/>
            <person name="Pitluck S."/>
            <person name="Munk A.C."/>
            <person name="Brettin T."/>
            <person name="Bruce D."/>
            <person name="Han C."/>
            <person name="Tapia R."/>
            <person name="Gilna P."/>
            <person name="Schmutz J."/>
            <person name="Larimer F."/>
            <person name="Land M."/>
            <person name="Hauser L."/>
            <person name="Kyrpides N."/>
            <person name="Lykidis A."/>
            <person name="da Costa M.S."/>
            <person name="Rainey F.A."/>
            <person name="Empadinhas N."/>
            <person name="Jolivet E."/>
            <person name="Battista J.R."/>
            <person name="Richardson P."/>
        </authorList>
    </citation>
    <scope>NUCLEOTIDE SEQUENCE [LARGE SCALE GENOMIC DNA]</scope>
    <source>
        <strain evidence="13">DSM 9941 / NBRC 16129 / PRD-1</strain>
    </source>
</reference>
<evidence type="ECO:0000259" key="11">
    <source>
        <dbReference type="Pfam" id="PF00482"/>
    </source>
</evidence>
<feature type="transmembrane region" description="Helical" evidence="10">
    <location>
        <begin position="375"/>
        <end position="393"/>
    </location>
</feature>
<evidence type="ECO:0000256" key="4">
    <source>
        <dbReference type="ARBA" id="ARBA00022475"/>
    </source>
</evidence>
<comment type="similarity">
    <text evidence="2 9">Belongs to the GSP F family.</text>
</comment>
<keyword evidence="4" id="KW-1003">Cell membrane</keyword>
<proteinExistence type="inferred from homology"/>
<dbReference type="eggNOG" id="COG1459">
    <property type="taxonomic scope" value="Bacteria"/>
</dbReference>
<keyword evidence="13" id="KW-1185">Reference proteome</keyword>
<organism evidence="12 13">
    <name type="scientific">Rubrobacter xylanophilus (strain DSM 9941 / JCM 11954 / NBRC 16129 / PRD-1)</name>
    <dbReference type="NCBI Taxonomy" id="266117"/>
    <lineage>
        <taxon>Bacteria</taxon>
        <taxon>Bacillati</taxon>
        <taxon>Actinomycetota</taxon>
        <taxon>Rubrobacteria</taxon>
        <taxon>Rubrobacterales</taxon>
        <taxon>Rubrobacteraceae</taxon>
        <taxon>Rubrobacter</taxon>
    </lineage>
</organism>